<protein>
    <submittedName>
        <fullName evidence="1">Uncharacterized protein</fullName>
    </submittedName>
</protein>
<organism evidence="1 2">
    <name type="scientific">Boletus reticuloceps</name>
    <dbReference type="NCBI Taxonomy" id="495285"/>
    <lineage>
        <taxon>Eukaryota</taxon>
        <taxon>Fungi</taxon>
        <taxon>Dikarya</taxon>
        <taxon>Basidiomycota</taxon>
        <taxon>Agaricomycotina</taxon>
        <taxon>Agaricomycetes</taxon>
        <taxon>Agaricomycetidae</taxon>
        <taxon>Boletales</taxon>
        <taxon>Boletineae</taxon>
        <taxon>Boletaceae</taxon>
        <taxon>Boletoideae</taxon>
        <taxon>Boletus</taxon>
    </lineage>
</organism>
<accession>A0A8I3A5D5</accession>
<comment type="caution">
    <text evidence="1">The sequence shown here is derived from an EMBL/GenBank/DDBJ whole genome shotgun (WGS) entry which is preliminary data.</text>
</comment>
<dbReference type="AlphaFoldDB" id="A0A8I3A5D5"/>
<proteinExistence type="predicted"/>
<name>A0A8I3A5D5_9AGAM</name>
<reference evidence="1" key="1">
    <citation type="submission" date="2021-03" db="EMBL/GenBank/DDBJ databases">
        <title>Evolutionary innovations through gain and loss of genes in the ectomycorrhizal Boletales.</title>
        <authorList>
            <person name="Wu G."/>
            <person name="Miyauchi S."/>
            <person name="Morin E."/>
            <person name="Yang Z.-L."/>
            <person name="Xu J."/>
            <person name="Martin F.M."/>
        </authorList>
    </citation>
    <scope>NUCLEOTIDE SEQUENCE</scope>
    <source>
        <strain evidence="1">BR01</strain>
    </source>
</reference>
<keyword evidence="2" id="KW-1185">Reference proteome</keyword>
<evidence type="ECO:0000313" key="2">
    <source>
        <dbReference type="Proteomes" id="UP000683000"/>
    </source>
</evidence>
<dbReference type="Proteomes" id="UP000683000">
    <property type="component" value="Unassembled WGS sequence"/>
</dbReference>
<dbReference type="EMBL" id="JAGFBS010000039">
    <property type="protein sequence ID" value="KAG6371151.1"/>
    <property type="molecule type" value="Genomic_DNA"/>
</dbReference>
<evidence type="ECO:0000313" key="1">
    <source>
        <dbReference type="EMBL" id="KAG6371151.1"/>
    </source>
</evidence>
<sequence length="273" mass="29972">METISKHPILVPPVVMLVSAITTPDKPIANIAFQSGASFPTLQHRYFGSEPREVTSILRAVEFGLVTIAPDIGPAAFVKMVECWHEIFWIIEDYAVLQFLNNVTSEPDASVALSALRDHIVIITDKAPAALLETPLGHFPNVIFQRDACMRINGVFHPIPAESLKGEIVPAVEVASVALTDPSFVVVCGNSSILDSEWADEYLEVDEGDDFLLRLLTTSNLIRESMIVSLQGAETTIEEIGDLCRRSLTNVPYTSRLPNLERFAQQSSVLDGQ</sequence>
<gene>
    <name evidence="1" type="ORF">JVT61DRAFT_9922</name>
</gene>